<sequence>MPTARSTASGMTCGHCVSAVTVLSDAPLATHAVRAAIDEAGHEATGGAR</sequence>
<dbReference type="STRING" id="504800.SAMN04488085_102144"/>
<dbReference type="InParanoid" id="A0A1I4ACB1"/>
<dbReference type="GO" id="GO:0046872">
    <property type="term" value="F:metal ion binding"/>
    <property type="evidence" value="ECO:0007669"/>
    <property type="project" value="InterPro"/>
</dbReference>
<reference evidence="1 2" key="1">
    <citation type="submission" date="2016-10" db="EMBL/GenBank/DDBJ databases">
        <authorList>
            <person name="de Groot N.N."/>
        </authorList>
    </citation>
    <scope>NUCLEOTIDE SEQUENCE [LARGE SCALE GENOMIC DNA]</scope>
    <source>
        <strain evidence="1 2">DSM 45317</strain>
    </source>
</reference>
<organism evidence="1 2">
    <name type="scientific">Geodermatophilus ruber</name>
    <dbReference type="NCBI Taxonomy" id="504800"/>
    <lineage>
        <taxon>Bacteria</taxon>
        <taxon>Bacillati</taxon>
        <taxon>Actinomycetota</taxon>
        <taxon>Actinomycetes</taxon>
        <taxon>Geodermatophilales</taxon>
        <taxon>Geodermatophilaceae</taxon>
        <taxon>Geodermatophilus</taxon>
    </lineage>
</organism>
<proteinExistence type="predicted"/>
<dbReference type="SUPFAM" id="SSF55008">
    <property type="entry name" value="HMA, heavy metal-associated domain"/>
    <property type="match status" value="1"/>
</dbReference>
<name>A0A1I4ACB1_9ACTN</name>
<dbReference type="Proteomes" id="UP000199152">
    <property type="component" value="Unassembled WGS sequence"/>
</dbReference>
<dbReference type="AlphaFoldDB" id="A0A1I4ACB1"/>
<protein>
    <recommendedName>
        <fullName evidence="3">Copper chaperone CopZ</fullName>
    </recommendedName>
</protein>
<accession>A0A1I4ACB1</accession>
<dbReference type="InterPro" id="IPR036163">
    <property type="entry name" value="HMA_dom_sf"/>
</dbReference>
<gene>
    <name evidence="1" type="ORF">SAMN04488085_102144</name>
</gene>
<keyword evidence="2" id="KW-1185">Reference proteome</keyword>
<evidence type="ECO:0000313" key="1">
    <source>
        <dbReference type="EMBL" id="SFK53399.1"/>
    </source>
</evidence>
<dbReference type="EMBL" id="FOSW01000002">
    <property type="protein sequence ID" value="SFK53399.1"/>
    <property type="molecule type" value="Genomic_DNA"/>
</dbReference>
<evidence type="ECO:0008006" key="3">
    <source>
        <dbReference type="Google" id="ProtNLM"/>
    </source>
</evidence>
<evidence type="ECO:0000313" key="2">
    <source>
        <dbReference type="Proteomes" id="UP000199152"/>
    </source>
</evidence>
<dbReference type="RefSeq" id="WP_177212621.1">
    <property type="nucleotide sequence ID" value="NZ_FOSW01000002.1"/>
</dbReference>